<protein>
    <recommendedName>
        <fullName evidence="6">Methyltransferase type 12 domain-containing protein</fullName>
    </recommendedName>
</protein>
<keyword evidence="2" id="KW-0489">Methyltransferase</keyword>
<dbReference type="PANTHER" id="PTHR22809">
    <property type="entry name" value="METHYLTRANSFERASE-RELATED"/>
    <property type="match status" value="1"/>
</dbReference>
<comment type="similarity">
    <text evidence="1">Belongs to the methyltransferase superfamily. METL family.</text>
</comment>
<sequence length="255" mass="28195">MQPARSLYCHDFEWADLAATWEQAPPLEGVDAASLGALAQDHWDVFHAKNNGTWTPSRLRPPFRLYRQGIQAAQLLGQGVSGALHLAILIVGDFSQHAIEILRAHEAYDASRCNAFVCDIANDEIDVPDASIDVALVVFVLSAILPGAMDAVVAKLHKALKPGGLVCFRDYGLYDLAMRRSTKRIGSDEADALYFRGDGTLASFFSVQAVADLFGEYFEVVENEYNTVRLRNRKTGTNMDRVFVHAKLRKPLDTL</sequence>
<dbReference type="PANTHER" id="PTHR22809:SF5">
    <property type="entry name" value="TRNA N(3)-METHYLCYTIDINE METHYLTRANSFERASE METTL6"/>
    <property type="match status" value="1"/>
</dbReference>
<keyword evidence="8" id="KW-1185">Reference proteome</keyword>
<evidence type="ECO:0000259" key="6">
    <source>
        <dbReference type="Pfam" id="PF08242"/>
    </source>
</evidence>
<organism evidence="7 8">
    <name type="scientific">Hucho hucho</name>
    <name type="common">huchen</name>
    <dbReference type="NCBI Taxonomy" id="62062"/>
    <lineage>
        <taxon>Eukaryota</taxon>
        <taxon>Metazoa</taxon>
        <taxon>Chordata</taxon>
        <taxon>Craniata</taxon>
        <taxon>Vertebrata</taxon>
        <taxon>Euteleostomi</taxon>
        <taxon>Actinopterygii</taxon>
        <taxon>Neopterygii</taxon>
        <taxon>Teleostei</taxon>
        <taxon>Protacanthopterygii</taxon>
        <taxon>Salmoniformes</taxon>
        <taxon>Salmonidae</taxon>
        <taxon>Salmoninae</taxon>
        <taxon>Hucho</taxon>
    </lineage>
</organism>
<dbReference type="SUPFAM" id="SSF53335">
    <property type="entry name" value="S-adenosyl-L-methionine-dependent methyltransferases"/>
    <property type="match status" value="1"/>
</dbReference>
<evidence type="ECO:0000256" key="2">
    <source>
        <dbReference type="ARBA" id="ARBA00022603"/>
    </source>
</evidence>
<keyword evidence="5" id="KW-0819">tRNA processing</keyword>
<dbReference type="GO" id="GO:0008757">
    <property type="term" value="F:S-adenosylmethionine-dependent methyltransferase activity"/>
    <property type="evidence" value="ECO:0007669"/>
    <property type="project" value="UniProtKB-ARBA"/>
</dbReference>
<dbReference type="GO" id="GO:0032259">
    <property type="term" value="P:methylation"/>
    <property type="evidence" value="ECO:0007669"/>
    <property type="project" value="UniProtKB-KW"/>
</dbReference>
<dbReference type="GO" id="GO:0008033">
    <property type="term" value="P:tRNA processing"/>
    <property type="evidence" value="ECO:0007669"/>
    <property type="project" value="UniProtKB-KW"/>
</dbReference>
<dbReference type="STRING" id="62062.ENSHHUP00000031225"/>
<dbReference type="AlphaFoldDB" id="A0A4W5M1T8"/>
<keyword evidence="3" id="KW-0808">Transferase</keyword>
<dbReference type="Gene3D" id="3.40.50.150">
    <property type="entry name" value="Vaccinia Virus protein VP39"/>
    <property type="match status" value="1"/>
</dbReference>
<reference evidence="7" key="2">
    <citation type="submission" date="2025-08" db="UniProtKB">
        <authorList>
            <consortium name="Ensembl"/>
        </authorList>
    </citation>
    <scope>IDENTIFICATION</scope>
</reference>
<name>A0A4W5M1T8_9TELE</name>
<dbReference type="Proteomes" id="UP000314982">
    <property type="component" value="Unassembled WGS sequence"/>
</dbReference>
<dbReference type="InterPro" id="IPR013217">
    <property type="entry name" value="Methyltransf_12"/>
</dbReference>
<dbReference type="Ensembl" id="ENSHHUT00000032520.1">
    <property type="protein sequence ID" value="ENSHHUP00000031225.1"/>
    <property type="gene ID" value="ENSHHUG00000019843.1"/>
</dbReference>
<evidence type="ECO:0000256" key="5">
    <source>
        <dbReference type="ARBA" id="ARBA00022694"/>
    </source>
</evidence>
<reference evidence="8" key="1">
    <citation type="submission" date="2018-06" db="EMBL/GenBank/DDBJ databases">
        <title>Genome assembly of Danube salmon.</title>
        <authorList>
            <person name="Macqueen D.J."/>
            <person name="Gundappa M.K."/>
        </authorList>
    </citation>
    <scope>NUCLEOTIDE SEQUENCE [LARGE SCALE GENOMIC DNA]</scope>
</reference>
<keyword evidence="4" id="KW-0949">S-adenosyl-L-methionine</keyword>
<dbReference type="CDD" id="cd02440">
    <property type="entry name" value="AdoMet_MTases"/>
    <property type="match status" value="1"/>
</dbReference>
<accession>A0A4W5M1T8</accession>
<dbReference type="Pfam" id="PF08242">
    <property type="entry name" value="Methyltransf_12"/>
    <property type="match status" value="1"/>
</dbReference>
<dbReference type="InterPro" id="IPR029063">
    <property type="entry name" value="SAM-dependent_MTases_sf"/>
</dbReference>
<dbReference type="GeneTree" id="ENSGT00940000171213"/>
<evidence type="ECO:0000256" key="1">
    <source>
        <dbReference type="ARBA" id="ARBA00009725"/>
    </source>
</evidence>
<dbReference type="InterPro" id="IPR026113">
    <property type="entry name" value="METTL2/6/8-like"/>
</dbReference>
<evidence type="ECO:0000313" key="7">
    <source>
        <dbReference type="Ensembl" id="ENSHHUP00000031225.1"/>
    </source>
</evidence>
<evidence type="ECO:0000256" key="4">
    <source>
        <dbReference type="ARBA" id="ARBA00022691"/>
    </source>
</evidence>
<reference evidence="7" key="3">
    <citation type="submission" date="2025-09" db="UniProtKB">
        <authorList>
            <consortium name="Ensembl"/>
        </authorList>
    </citation>
    <scope>IDENTIFICATION</scope>
</reference>
<evidence type="ECO:0000313" key="8">
    <source>
        <dbReference type="Proteomes" id="UP000314982"/>
    </source>
</evidence>
<dbReference type="GO" id="GO:0008173">
    <property type="term" value="F:RNA methyltransferase activity"/>
    <property type="evidence" value="ECO:0007669"/>
    <property type="project" value="UniProtKB-ARBA"/>
</dbReference>
<proteinExistence type="inferred from homology"/>
<evidence type="ECO:0000256" key="3">
    <source>
        <dbReference type="ARBA" id="ARBA00022679"/>
    </source>
</evidence>
<feature type="domain" description="Methyltransferase type 12" evidence="6">
    <location>
        <begin position="91"/>
        <end position="165"/>
    </location>
</feature>